<protein>
    <submittedName>
        <fullName evidence="1">Uncharacterized protein</fullName>
    </submittedName>
</protein>
<evidence type="ECO:0000313" key="2">
    <source>
        <dbReference type="Proteomes" id="UP000053372"/>
    </source>
</evidence>
<organism evidence="1 2">
    <name type="scientific">Mastigocoleus testarum BC008</name>
    <dbReference type="NCBI Taxonomy" id="371196"/>
    <lineage>
        <taxon>Bacteria</taxon>
        <taxon>Bacillati</taxon>
        <taxon>Cyanobacteriota</taxon>
        <taxon>Cyanophyceae</taxon>
        <taxon>Nostocales</taxon>
        <taxon>Hapalosiphonaceae</taxon>
        <taxon>Mastigocoleus</taxon>
    </lineage>
</organism>
<reference evidence="1 2" key="1">
    <citation type="journal article" date="2015" name="Genome Announc.">
        <title>Draft Genome of the Euendolithic (true boring) Cyanobacterium Mastigocoleus testarum strain BC008.</title>
        <authorList>
            <person name="Guida B.S."/>
            <person name="Garcia-Pichel F."/>
        </authorList>
    </citation>
    <scope>NUCLEOTIDE SEQUENCE [LARGE SCALE GENOMIC DNA]</scope>
    <source>
        <strain evidence="1 2">BC008</strain>
    </source>
</reference>
<name>A0A0V7ZXY7_9CYAN</name>
<sequence>MLSDLELIQAFIKNSIEGKEVLLSNPNLRAETIYDSNQLSSKGEGLLLTFKLSDKLPVFRLKEGTLYWESINQVLVARNYLLFGKMDNKRFYQYQYVQLPKGYEGNCTKAVLLWRSWWKYRQKILKGGIPLEMLIRTRNTWYPIKNVECGHGLIYIQTLGQEIPLHVGDLVVWLCKVT</sequence>
<gene>
    <name evidence="1" type="ORF">BC008_35620</name>
</gene>
<proteinExistence type="predicted"/>
<dbReference type="RefSeq" id="WP_027841421.1">
    <property type="nucleotide sequence ID" value="NZ_LMTZ01000024.1"/>
</dbReference>
<dbReference type="Proteomes" id="UP000053372">
    <property type="component" value="Unassembled WGS sequence"/>
</dbReference>
<dbReference type="EMBL" id="LMTZ01000024">
    <property type="protein sequence ID" value="KST69452.1"/>
    <property type="molecule type" value="Genomic_DNA"/>
</dbReference>
<comment type="caution">
    <text evidence="1">The sequence shown here is derived from an EMBL/GenBank/DDBJ whole genome shotgun (WGS) entry which is preliminary data.</text>
</comment>
<evidence type="ECO:0000313" key="1">
    <source>
        <dbReference type="EMBL" id="KST69452.1"/>
    </source>
</evidence>
<dbReference type="AlphaFoldDB" id="A0A0V7ZXY7"/>
<keyword evidence="2" id="KW-1185">Reference proteome</keyword>
<accession>A0A0V7ZXY7</accession>
<dbReference type="OrthoDB" id="564985at2"/>